<feature type="compositionally biased region" description="Gly residues" evidence="3">
    <location>
        <begin position="50"/>
        <end position="59"/>
    </location>
</feature>
<comment type="caution">
    <text evidence="6">The sequence shown here is derived from an EMBL/GenBank/DDBJ whole genome shotgun (WGS) entry which is preliminary data.</text>
</comment>
<dbReference type="InterPro" id="IPR001584">
    <property type="entry name" value="Integrase_cat-core"/>
</dbReference>
<keyword evidence="2" id="KW-0862">Zinc</keyword>
<dbReference type="InterPro" id="IPR012337">
    <property type="entry name" value="RNaseH-like_sf"/>
</dbReference>
<keyword evidence="2" id="KW-0863">Zinc-finger</keyword>
<evidence type="ECO:0000259" key="4">
    <source>
        <dbReference type="PROSITE" id="PS50158"/>
    </source>
</evidence>
<dbReference type="InterPro" id="IPR025724">
    <property type="entry name" value="GAG-pre-integrase_dom"/>
</dbReference>
<evidence type="ECO:0000256" key="2">
    <source>
        <dbReference type="PROSITE-ProRule" id="PRU00047"/>
    </source>
</evidence>
<accession>A0A5N6LA08</accession>
<sequence>MALSGESSLLLTNADGQTESKPEKRFSSRGRGRGGFHDRGGRSSSRGRGSYRGRGGFGSSSGHQEFYYNRKPRDRKDVRCYKCNQMGHYATECSSEKKTGDEVHLTQKEADEPTLILTACEGDHNVWYLDNGASNHMTGLKDVFAEIDEQVSGQVKFGDGSKVPIRGKGSMLFECKNGDQLLIQDVYYIPALNSNIMSLGQLTERGYEVSMRDSYLKLVDERGRLVLKVYRGNNRLYKVSLKASQPVSLIAKLENEAWLWHTRLGHANFNSIGSLAAKDLVHGVPKISHQNQLCEGCLVGKQSRKSFPSETSWRAKVPLELVHADLCGPINPPTLRGNSYFLLIVDDCCRFMWVYLLKTKSGAFEAFRRFKVQVEKESSYVLKALRTDRGGEFNSNQFRDFCLRNGRHRQLTAPYSPQQNGVVERRNRTVMEMTWSMLKAMKMPDYLWGDAVRHSVYLLNRITTKALKDMTPYQGWKGRMVYLGVEEGSKAHRFLNPKDKKIVVSRDAVFDEGKNWDWKVNQMAQQSVTRSDTYIHFEKDNSNEEYEAPLTPMSVTHDYQFMQHH</sequence>
<dbReference type="InterPro" id="IPR054722">
    <property type="entry name" value="PolX-like_BBD"/>
</dbReference>
<dbReference type="GO" id="GO:0008270">
    <property type="term" value="F:zinc ion binding"/>
    <property type="evidence" value="ECO:0007669"/>
    <property type="project" value="UniProtKB-KW"/>
</dbReference>
<keyword evidence="7" id="KW-1185">Reference proteome</keyword>
<evidence type="ECO:0008006" key="8">
    <source>
        <dbReference type="Google" id="ProtNLM"/>
    </source>
</evidence>
<evidence type="ECO:0000313" key="7">
    <source>
        <dbReference type="Proteomes" id="UP000326396"/>
    </source>
</evidence>
<dbReference type="GO" id="GO:0003676">
    <property type="term" value="F:nucleic acid binding"/>
    <property type="evidence" value="ECO:0007669"/>
    <property type="project" value="InterPro"/>
</dbReference>
<dbReference type="PROSITE" id="PS50158">
    <property type="entry name" value="ZF_CCHC"/>
    <property type="match status" value="1"/>
</dbReference>
<feature type="region of interest" description="Disordered" evidence="3">
    <location>
        <begin position="1"/>
        <end position="69"/>
    </location>
</feature>
<proteinExistence type="predicted"/>
<dbReference type="InterPro" id="IPR001878">
    <property type="entry name" value="Znf_CCHC"/>
</dbReference>
<dbReference type="PROSITE" id="PS50994">
    <property type="entry name" value="INTEGRASE"/>
    <property type="match status" value="1"/>
</dbReference>
<dbReference type="AlphaFoldDB" id="A0A5N6LA08"/>
<organism evidence="6 7">
    <name type="scientific">Mikania micrantha</name>
    <name type="common">bitter vine</name>
    <dbReference type="NCBI Taxonomy" id="192012"/>
    <lineage>
        <taxon>Eukaryota</taxon>
        <taxon>Viridiplantae</taxon>
        <taxon>Streptophyta</taxon>
        <taxon>Embryophyta</taxon>
        <taxon>Tracheophyta</taxon>
        <taxon>Spermatophyta</taxon>
        <taxon>Magnoliopsida</taxon>
        <taxon>eudicotyledons</taxon>
        <taxon>Gunneridae</taxon>
        <taxon>Pentapetalae</taxon>
        <taxon>asterids</taxon>
        <taxon>campanulids</taxon>
        <taxon>Asterales</taxon>
        <taxon>Asteraceae</taxon>
        <taxon>Asteroideae</taxon>
        <taxon>Heliantheae alliance</taxon>
        <taxon>Eupatorieae</taxon>
        <taxon>Mikania</taxon>
    </lineage>
</organism>
<keyword evidence="2" id="KW-0479">Metal-binding</keyword>
<gene>
    <name evidence="6" type="ORF">E3N88_45140</name>
</gene>
<dbReference type="SUPFAM" id="SSF53098">
    <property type="entry name" value="Ribonuclease H-like"/>
    <property type="match status" value="1"/>
</dbReference>
<dbReference type="Pfam" id="PF25597">
    <property type="entry name" value="SH3_retrovirus"/>
    <property type="match status" value="1"/>
</dbReference>
<dbReference type="PANTHER" id="PTHR42648">
    <property type="entry name" value="TRANSPOSASE, PUTATIVE-RELATED"/>
    <property type="match status" value="1"/>
</dbReference>
<protein>
    <recommendedName>
        <fullName evidence="8">Integrase catalytic domain-containing protein</fullName>
    </recommendedName>
</protein>
<dbReference type="PANTHER" id="PTHR42648:SF25">
    <property type="entry name" value="RNA-DIRECTED DNA POLYMERASE"/>
    <property type="match status" value="1"/>
</dbReference>
<dbReference type="Pfam" id="PF00098">
    <property type="entry name" value="zf-CCHC"/>
    <property type="match status" value="1"/>
</dbReference>
<dbReference type="Proteomes" id="UP000326396">
    <property type="component" value="Unassembled WGS sequence"/>
</dbReference>
<dbReference type="Pfam" id="PF22936">
    <property type="entry name" value="Pol_BBD"/>
    <property type="match status" value="1"/>
</dbReference>
<dbReference type="GO" id="GO:0015074">
    <property type="term" value="P:DNA integration"/>
    <property type="evidence" value="ECO:0007669"/>
    <property type="project" value="InterPro"/>
</dbReference>
<dbReference type="EMBL" id="SZYD01002146">
    <property type="protein sequence ID" value="KAC9884512.1"/>
    <property type="molecule type" value="Genomic_DNA"/>
</dbReference>
<reference evidence="6 7" key="1">
    <citation type="submission" date="2019-05" db="EMBL/GenBank/DDBJ databases">
        <title>Mikania micrantha, genome provides insights into the molecular mechanism of rapid growth.</title>
        <authorList>
            <person name="Liu B."/>
        </authorList>
    </citation>
    <scope>NUCLEOTIDE SEQUENCE [LARGE SCALE GENOMIC DNA]</scope>
    <source>
        <strain evidence="6">NLD-2019</strain>
        <tissue evidence="6">Leaf</tissue>
    </source>
</reference>
<dbReference type="InterPro" id="IPR036397">
    <property type="entry name" value="RNaseH_sf"/>
</dbReference>
<dbReference type="OrthoDB" id="6776856at2759"/>
<dbReference type="GO" id="GO:0008233">
    <property type="term" value="F:peptidase activity"/>
    <property type="evidence" value="ECO:0007669"/>
    <property type="project" value="UniProtKB-KW"/>
</dbReference>
<evidence type="ECO:0000259" key="5">
    <source>
        <dbReference type="PROSITE" id="PS50994"/>
    </source>
</evidence>
<dbReference type="Pfam" id="PF13976">
    <property type="entry name" value="gag_pre-integrs"/>
    <property type="match status" value="1"/>
</dbReference>
<name>A0A5N6LA08_9ASTR</name>
<feature type="compositionally biased region" description="Polar residues" evidence="3">
    <location>
        <begin position="1"/>
        <end position="17"/>
    </location>
</feature>
<dbReference type="SUPFAM" id="SSF57756">
    <property type="entry name" value="Retrovirus zinc finger-like domains"/>
    <property type="match status" value="1"/>
</dbReference>
<evidence type="ECO:0000256" key="3">
    <source>
        <dbReference type="SAM" id="MobiDB-lite"/>
    </source>
</evidence>
<dbReference type="InterPro" id="IPR057670">
    <property type="entry name" value="SH3_retrovirus"/>
</dbReference>
<dbReference type="InterPro" id="IPR039537">
    <property type="entry name" value="Retrotran_Ty1/copia-like"/>
</dbReference>
<dbReference type="SMART" id="SM00343">
    <property type="entry name" value="ZnF_C2HC"/>
    <property type="match status" value="1"/>
</dbReference>
<dbReference type="Gene3D" id="4.10.60.10">
    <property type="entry name" value="Zinc finger, CCHC-type"/>
    <property type="match status" value="1"/>
</dbReference>
<feature type="domain" description="Integrase catalytic" evidence="5">
    <location>
        <begin position="314"/>
        <end position="480"/>
    </location>
</feature>
<dbReference type="GO" id="GO:0006508">
    <property type="term" value="P:proteolysis"/>
    <property type="evidence" value="ECO:0007669"/>
    <property type="project" value="UniProtKB-KW"/>
</dbReference>
<keyword evidence="1" id="KW-0378">Hydrolase</keyword>
<dbReference type="Pfam" id="PF00665">
    <property type="entry name" value="rve"/>
    <property type="match status" value="1"/>
</dbReference>
<keyword evidence="1" id="KW-0645">Protease</keyword>
<feature type="domain" description="CCHC-type" evidence="4">
    <location>
        <begin position="79"/>
        <end position="93"/>
    </location>
</feature>
<evidence type="ECO:0000256" key="1">
    <source>
        <dbReference type="ARBA" id="ARBA00022670"/>
    </source>
</evidence>
<dbReference type="InterPro" id="IPR036875">
    <property type="entry name" value="Znf_CCHC_sf"/>
</dbReference>
<dbReference type="Gene3D" id="3.30.420.10">
    <property type="entry name" value="Ribonuclease H-like superfamily/Ribonuclease H"/>
    <property type="match status" value="1"/>
</dbReference>
<evidence type="ECO:0000313" key="6">
    <source>
        <dbReference type="EMBL" id="KAC9884512.1"/>
    </source>
</evidence>